<gene>
    <name evidence="2" type="ORF">Vbra_16278</name>
</gene>
<dbReference type="InParanoid" id="A0A0G4FVG1"/>
<keyword evidence="1" id="KW-0732">Signal</keyword>
<dbReference type="EMBL" id="CDMY01000506">
    <property type="protein sequence ID" value="CEM18692.1"/>
    <property type="molecule type" value="Genomic_DNA"/>
</dbReference>
<sequence>MLSKTLNFMMAVGIVLVMCLSVSQPAQAHQQRINATSLASKSLSAGVLGQVKARPFLHRMATLTASRNDTAPATATFAPPEKQPFKECSNLKEDECAKMPQYRCESGGKKGTCVWSTADKKCSCRV</sequence>
<proteinExistence type="predicted"/>
<feature type="signal peptide" evidence="1">
    <location>
        <begin position="1"/>
        <end position="28"/>
    </location>
</feature>
<name>A0A0G4FVG1_VITBC</name>
<evidence type="ECO:0000313" key="2">
    <source>
        <dbReference type="EMBL" id="CEM18692.1"/>
    </source>
</evidence>
<evidence type="ECO:0000313" key="3">
    <source>
        <dbReference type="Proteomes" id="UP000041254"/>
    </source>
</evidence>
<reference evidence="2 3" key="1">
    <citation type="submission" date="2014-11" db="EMBL/GenBank/DDBJ databases">
        <authorList>
            <person name="Zhu J."/>
            <person name="Qi W."/>
            <person name="Song R."/>
        </authorList>
    </citation>
    <scope>NUCLEOTIDE SEQUENCE [LARGE SCALE GENOMIC DNA]</scope>
</reference>
<dbReference type="Proteomes" id="UP000041254">
    <property type="component" value="Unassembled WGS sequence"/>
</dbReference>
<dbReference type="AlphaFoldDB" id="A0A0G4FVG1"/>
<keyword evidence="3" id="KW-1185">Reference proteome</keyword>
<evidence type="ECO:0000256" key="1">
    <source>
        <dbReference type="SAM" id="SignalP"/>
    </source>
</evidence>
<feature type="chain" id="PRO_5005189324" evidence="1">
    <location>
        <begin position="29"/>
        <end position="126"/>
    </location>
</feature>
<organism evidence="2 3">
    <name type="scientific">Vitrella brassicaformis (strain CCMP3155)</name>
    <dbReference type="NCBI Taxonomy" id="1169540"/>
    <lineage>
        <taxon>Eukaryota</taxon>
        <taxon>Sar</taxon>
        <taxon>Alveolata</taxon>
        <taxon>Colpodellida</taxon>
        <taxon>Vitrellaceae</taxon>
        <taxon>Vitrella</taxon>
    </lineage>
</organism>
<accession>A0A0G4FVG1</accession>
<dbReference type="PhylomeDB" id="A0A0G4FVG1"/>
<protein>
    <submittedName>
        <fullName evidence="2">Uncharacterized protein</fullName>
    </submittedName>
</protein>
<dbReference type="VEuPathDB" id="CryptoDB:Vbra_16278"/>